<name>A0A556B0Z9_9BURK</name>
<gene>
    <name evidence="12" type="primary">tolR</name>
    <name evidence="12" type="ORF">FOZ76_01755</name>
</gene>
<keyword evidence="10" id="KW-0813">Transport</keyword>
<dbReference type="RefSeq" id="WP_143946404.1">
    <property type="nucleotide sequence ID" value="NZ_BAABMB010000001.1"/>
</dbReference>
<comment type="caution">
    <text evidence="12">The sequence shown here is derived from an EMBL/GenBank/DDBJ whole genome shotgun (WGS) entry which is preliminary data.</text>
</comment>
<dbReference type="GO" id="GO:0015031">
    <property type="term" value="P:protein transport"/>
    <property type="evidence" value="ECO:0007669"/>
    <property type="project" value="UniProtKB-KW"/>
</dbReference>
<keyword evidence="7 11" id="KW-1133">Transmembrane helix</keyword>
<comment type="similarity">
    <text evidence="2 10">Belongs to the ExbD/TolR family.</text>
</comment>
<keyword evidence="9" id="KW-0131">Cell cycle</keyword>
<keyword evidence="5" id="KW-0132">Cell division</keyword>
<sequence>MMAVRSRNGRGRRMKSEINVVPYIDVMLVLLVIFMITAPLVAPGMIELPSVSQRAAEVPVRPIEVQVAADGVISVRDLEQGETQLQPVPATELPDYIRMRQQAQPNQPVVIAADGKVVYDSVVKIMDQLQREGVSRVGLLVQQGGPGS</sequence>
<evidence type="ECO:0000256" key="7">
    <source>
        <dbReference type="ARBA" id="ARBA00022989"/>
    </source>
</evidence>
<dbReference type="InterPro" id="IPR014168">
    <property type="entry name" value="Tol-Pal_TolR"/>
</dbReference>
<evidence type="ECO:0000256" key="2">
    <source>
        <dbReference type="ARBA" id="ARBA00005811"/>
    </source>
</evidence>
<evidence type="ECO:0000256" key="11">
    <source>
        <dbReference type="SAM" id="Phobius"/>
    </source>
</evidence>
<dbReference type="OrthoDB" id="9798629at2"/>
<dbReference type="AlphaFoldDB" id="A0A556B0Z9"/>
<proteinExistence type="inferred from homology"/>
<evidence type="ECO:0000256" key="8">
    <source>
        <dbReference type="ARBA" id="ARBA00023136"/>
    </source>
</evidence>
<keyword evidence="6 10" id="KW-0812">Transmembrane</keyword>
<dbReference type="GO" id="GO:0022857">
    <property type="term" value="F:transmembrane transporter activity"/>
    <property type="evidence" value="ECO:0007669"/>
    <property type="project" value="InterPro"/>
</dbReference>
<accession>A0A556B0Z9</accession>
<protein>
    <submittedName>
        <fullName evidence="12">Protein TolR</fullName>
    </submittedName>
</protein>
<feature type="transmembrane region" description="Helical" evidence="11">
    <location>
        <begin position="20"/>
        <end position="42"/>
    </location>
</feature>
<dbReference type="GO" id="GO:0051301">
    <property type="term" value="P:cell division"/>
    <property type="evidence" value="ECO:0007669"/>
    <property type="project" value="UniProtKB-KW"/>
</dbReference>
<dbReference type="NCBIfam" id="TIGR02801">
    <property type="entry name" value="tolR"/>
    <property type="match status" value="1"/>
</dbReference>
<dbReference type="PANTHER" id="PTHR30558">
    <property type="entry name" value="EXBD MEMBRANE COMPONENT OF PMF-DRIVEN MACROMOLECULE IMPORT SYSTEM"/>
    <property type="match status" value="1"/>
</dbReference>
<keyword evidence="13" id="KW-1185">Reference proteome</keyword>
<keyword evidence="3" id="KW-1003">Cell membrane</keyword>
<evidence type="ECO:0000256" key="4">
    <source>
        <dbReference type="ARBA" id="ARBA00022519"/>
    </source>
</evidence>
<comment type="subcellular location">
    <subcellularLocation>
        <location evidence="1">Cell membrane</location>
        <topology evidence="1">Single-pass membrane protein</topology>
    </subcellularLocation>
    <subcellularLocation>
        <location evidence="10">Cell membrane</location>
        <topology evidence="10">Single-pass type II membrane protein</topology>
    </subcellularLocation>
</comment>
<organism evidence="12 13">
    <name type="scientific">Verticiella sediminum</name>
    <dbReference type="NCBI Taxonomy" id="1247510"/>
    <lineage>
        <taxon>Bacteria</taxon>
        <taxon>Pseudomonadati</taxon>
        <taxon>Pseudomonadota</taxon>
        <taxon>Betaproteobacteria</taxon>
        <taxon>Burkholderiales</taxon>
        <taxon>Alcaligenaceae</taxon>
        <taxon>Verticiella</taxon>
    </lineage>
</organism>
<keyword evidence="4" id="KW-0997">Cell inner membrane</keyword>
<evidence type="ECO:0000256" key="10">
    <source>
        <dbReference type="RuleBase" id="RU003879"/>
    </source>
</evidence>
<dbReference type="Gene3D" id="3.30.420.270">
    <property type="match status" value="1"/>
</dbReference>
<reference evidence="12 13" key="1">
    <citation type="submission" date="2019-07" db="EMBL/GenBank/DDBJ databases">
        <title>Qingshengfaniella alkalisoli gen. nov., sp. nov., isolated from saline soil.</title>
        <authorList>
            <person name="Xu L."/>
            <person name="Huang X.-X."/>
            <person name="Sun J.-Q."/>
        </authorList>
    </citation>
    <scope>NUCLEOTIDE SEQUENCE [LARGE SCALE GENOMIC DNA]</scope>
    <source>
        <strain evidence="12 13">DSM 27279</strain>
    </source>
</reference>
<evidence type="ECO:0000256" key="6">
    <source>
        <dbReference type="ARBA" id="ARBA00022692"/>
    </source>
</evidence>
<dbReference type="Proteomes" id="UP000318405">
    <property type="component" value="Unassembled WGS sequence"/>
</dbReference>
<evidence type="ECO:0000313" key="12">
    <source>
        <dbReference type="EMBL" id="TSH98866.1"/>
    </source>
</evidence>
<dbReference type="Pfam" id="PF02472">
    <property type="entry name" value="ExbD"/>
    <property type="match status" value="1"/>
</dbReference>
<evidence type="ECO:0000256" key="9">
    <source>
        <dbReference type="ARBA" id="ARBA00023306"/>
    </source>
</evidence>
<keyword evidence="10" id="KW-0653">Protein transport</keyword>
<dbReference type="EMBL" id="VLTJ01000003">
    <property type="protein sequence ID" value="TSH98866.1"/>
    <property type="molecule type" value="Genomic_DNA"/>
</dbReference>
<dbReference type="PANTHER" id="PTHR30558:SF7">
    <property type="entry name" value="TOL-PAL SYSTEM PROTEIN TOLR"/>
    <property type="match status" value="1"/>
</dbReference>
<evidence type="ECO:0000256" key="5">
    <source>
        <dbReference type="ARBA" id="ARBA00022618"/>
    </source>
</evidence>
<keyword evidence="8 11" id="KW-0472">Membrane</keyword>
<dbReference type="GO" id="GO:0005886">
    <property type="term" value="C:plasma membrane"/>
    <property type="evidence" value="ECO:0007669"/>
    <property type="project" value="UniProtKB-SubCell"/>
</dbReference>
<dbReference type="InterPro" id="IPR003400">
    <property type="entry name" value="ExbD"/>
</dbReference>
<evidence type="ECO:0000256" key="3">
    <source>
        <dbReference type="ARBA" id="ARBA00022475"/>
    </source>
</evidence>
<evidence type="ECO:0000256" key="1">
    <source>
        <dbReference type="ARBA" id="ARBA00004162"/>
    </source>
</evidence>
<evidence type="ECO:0000313" key="13">
    <source>
        <dbReference type="Proteomes" id="UP000318405"/>
    </source>
</evidence>